<name>A0A952KIM4_9PROT</name>
<accession>A0A952KIM4</accession>
<reference evidence="1" key="1">
    <citation type="submission" date="2020-06" db="EMBL/GenBank/DDBJ databases">
        <title>Stable isotope informed genome-resolved metagenomics uncovers potential trophic interactions in rhizosphere soil.</title>
        <authorList>
            <person name="Starr E.P."/>
            <person name="Shi S."/>
            <person name="Blazewicz S.J."/>
            <person name="Koch B.J."/>
            <person name="Probst A.J."/>
            <person name="Hungate B.A."/>
            <person name="Pett-Ridge J."/>
            <person name="Firestone M.K."/>
            <person name="Banfield J.F."/>
        </authorList>
    </citation>
    <scope>NUCLEOTIDE SEQUENCE</scope>
    <source>
        <strain evidence="1">YM_69_17</strain>
    </source>
</reference>
<evidence type="ECO:0000313" key="1">
    <source>
        <dbReference type="EMBL" id="MBW8726921.1"/>
    </source>
</evidence>
<protein>
    <submittedName>
        <fullName evidence="1">Uncharacterized protein</fullName>
    </submittedName>
</protein>
<dbReference type="AlphaFoldDB" id="A0A952KIM4"/>
<comment type="caution">
    <text evidence="1">The sequence shown here is derived from an EMBL/GenBank/DDBJ whole genome shotgun (WGS) entry which is preliminary data.</text>
</comment>
<dbReference type="EMBL" id="JAEKLZ010000243">
    <property type="protein sequence ID" value="MBW8726921.1"/>
    <property type="molecule type" value="Genomic_DNA"/>
</dbReference>
<gene>
    <name evidence="1" type="ORF">JF625_17470</name>
</gene>
<proteinExistence type="predicted"/>
<sequence>MQTWRVFNSHGSPVPLDIQGEDLVSALARHREALLAVAFPQGVQEVDRAWMHWDPTLLDGHGGVEILVTGLRDGAEREGRLIIDAMPGEIAPDTGRPVFF</sequence>
<dbReference type="Proteomes" id="UP000700706">
    <property type="component" value="Unassembled WGS sequence"/>
</dbReference>
<organism evidence="1 2">
    <name type="scientific">Inquilinus limosus</name>
    <dbReference type="NCBI Taxonomy" id="171674"/>
    <lineage>
        <taxon>Bacteria</taxon>
        <taxon>Pseudomonadati</taxon>
        <taxon>Pseudomonadota</taxon>
        <taxon>Alphaproteobacteria</taxon>
        <taxon>Rhodospirillales</taxon>
        <taxon>Rhodospirillaceae</taxon>
        <taxon>Inquilinus</taxon>
    </lineage>
</organism>
<evidence type="ECO:0000313" key="2">
    <source>
        <dbReference type="Proteomes" id="UP000700706"/>
    </source>
</evidence>